<evidence type="ECO:0000313" key="3">
    <source>
        <dbReference type="Proteomes" id="UP001321749"/>
    </source>
</evidence>
<protein>
    <submittedName>
        <fullName evidence="2">Uncharacterized protein</fullName>
    </submittedName>
</protein>
<evidence type="ECO:0000313" key="2">
    <source>
        <dbReference type="EMBL" id="KAK4461020.1"/>
    </source>
</evidence>
<reference evidence="2" key="1">
    <citation type="journal article" date="2023" name="Mol. Phylogenet. Evol.">
        <title>Genome-scale phylogeny and comparative genomics of the fungal order Sordariales.</title>
        <authorList>
            <person name="Hensen N."/>
            <person name="Bonometti L."/>
            <person name="Westerberg I."/>
            <person name="Brannstrom I.O."/>
            <person name="Guillou S."/>
            <person name="Cros-Aarteil S."/>
            <person name="Calhoun S."/>
            <person name="Haridas S."/>
            <person name="Kuo A."/>
            <person name="Mondo S."/>
            <person name="Pangilinan J."/>
            <person name="Riley R."/>
            <person name="LaButti K."/>
            <person name="Andreopoulos B."/>
            <person name="Lipzen A."/>
            <person name="Chen C."/>
            <person name="Yan M."/>
            <person name="Daum C."/>
            <person name="Ng V."/>
            <person name="Clum A."/>
            <person name="Steindorff A."/>
            <person name="Ohm R.A."/>
            <person name="Martin F."/>
            <person name="Silar P."/>
            <person name="Natvig D.O."/>
            <person name="Lalanne C."/>
            <person name="Gautier V."/>
            <person name="Ament-Velasquez S.L."/>
            <person name="Kruys A."/>
            <person name="Hutchinson M.I."/>
            <person name="Powell A.J."/>
            <person name="Barry K."/>
            <person name="Miller A.N."/>
            <person name="Grigoriev I.V."/>
            <person name="Debuchy R."/>
            <person name="Gladieux P."/>
            <person name="Hiltunen Thoren M."/>
            <person name="Johannesson H."/>
        </authorList>
    </citation>
    <scope>NUCLEOTIDE SEQUENCE</scope>
    <source>
        <strain evidence="2">PSN324</strain>
    </source>
</reference>
<proteinExistence type="predicted"/>
<dbReference type="Proteomes" id="UP001321749">
    <property type="component" value="Unassembled WGS sequence"/>
</dbReference>
<name>A0AAV9HJU9_9PEZI</name>
<dbReference type="EMBL" id="MU864999">
    <property type="protein sequence ID" value="KAK4461020.1"/>
    <property type="molecule type" value="Genomic_DNA"/>
</dbReference>
<accession>A0AAV9HJU9</accession>
<reference evidence="2" key="2">
    <citation type="submission" date="2023-06" db="EMBL/GenBank/DDBJ databases">
        <authorList>
            <consortium name="Lawrence Berkeley National Laboratory"/>
            <person name="Mondo S.J."/>
            <person name="Hensen N."/>
            <person name="Bonometti L."/>
            <person name="Westerberg I."/>
            <person name="Brannstrom I.O."/>
            <person name="Guillou S."/>
            <person name="Cros-Aarteil S."/>
            <person name="Calhoun S."/>
            <person name="Haridas S."/>
            <person name="Kuo A."/>
            <person name="Pangilinan J."/>
            <person name="Riley R."/>
            <person name="Labutti K."/>
            <person name="Andreopoulos B."/>
            <person name="Lipzen A."/>
            <person name="Chen C."/>
            <person name="Yanf M."/>
            <person name="Daum C."/>
            <person name="Ng V."/>
            <person name="Clum A."/>
            <person name="Steindorff A."/>
            <person name="Ohm R."/>
            <person name="Martin F."/>
            <person name="Silar P."/>
            <person name="Natvig D."/>
            <person name="Lalanne C."/>
            <person name="Gautier V."/>
            <person name="Ament-Velasquez S.L."/>
            <person name="Kruys A."/>
            <person name="Hutchinson M.I."/>
            <person name="Powell A.J."/>
            <person name="Barry K."/>
            <person name="Miller A.N."/>
            <person name="Grigoriev I.V."/>
            <person name="Debuchy R."/>
            <person name="Gladieux P."/>
            <person name="Thoren M.H."/>
            <person name="Johannesson H."/>
        </authorList>
    </citation>
    <scope>NUCLEOTIDE SEQUENCE</scope>
    <source>
        <strain evidence="2">PSN324</strain>
    </source>
</reference>
<evidence type="ECO:0000256" key="1">
    <source>
        <dbReference type="SAM" id="MobiDB-lite"/>
    </source>
</evidence>
<organism evidence="2 3">
    <name type="scientific">Cladorrhinum samala</name>
    <dbReference type="NCBI Taxonomy" id="585594"/>
    <lineage>
        <taxon>Eukaryota</taxon>
        <taxon>Fungi</taxon>
        <taxon>Dikarya</taxon>
        <taxon>Ascomycota</taxon>
        <taxon>Pezizomycotina</taxon>
        <taxon>Sordariomycetes</taxon>
        <taxon>Sordariomycetidae</taxon>
        <taxon>Sordariales</taxon>
        <taxon>Podosporaceae</taxon>
        <taxon>Cladorrhinum</taxon>
    </lineage>
</organism>
<dbReference type="Gene3D" id="3.30.559.10">
    <property type="entry name" value="Chloramphenicol acetyltransferase-like domain"/>
    <property type="match status" value="1"/>
</dbReference>
<dbReference type="AlphaFoldDB" id="A0AAV9HJU9"/>
<comment type="caution">
    <text evidence="2">The sequence shown here is derived from an EMBL/GenBank/DDBJ whole genome shotgun (WGS) entry which is preliminary data.</text>
</comment>
<dbReference type="InterPro" id="IPR023213">
    <property type="entry name" value="CAT-like_dom_sf"/>
</dbReference>
<feature type="region of interest" description="Disordered" evidence="1">
    <location>
        <begin position="95"/>
        <end position="120"/>
    </location>
</feature>
<gene>
    <name evidence="2" type="ORF">QBC42DRAFT_331053</name>
</gene>
<feature type="region of interest" description="Disordered" evidence="1">
    <location>
        <begin position="1"/>
        <end position="27"/>
    </location>
</feature>
<sequence>MGRPHHDIHPQGSARQPIPPPPSQAGQERWRLQIGRYEPRNDNIVNILSDYVVQFAARTPPGYDSTHLVDRQEAIDTPFQVSTRYLERKSLQSLRLEAGRPSEASDGLSVPRSSHPRPPMSDNIIDNACEDNTRARIPLAEISFSKSLKTLASDIRAATQAVDAAAVHRFIGCVNTLGAVTNLTRKLNLFPGPDLGVTDISGLDILRADWGGGMYGQAGSHPPSYQRE</sequence>
<keyword evidence="3" id="KW-1185">Reference proteome</keyword>